<dbReference type="InterPro" id="IPR015927">
    <property type="entry name" value="Peptidase_S24_S26A/B/C"/>
</dbReference>
<evidence type="ECO:0000256" key="6">
    <source>
        <dbReference type="ARBA" id="ARBA00022813"/>
    </source>
</evidence>
<dbReference type="GO" id="GO:0009432">
    <property type="term" value="P:SOS response"/>
    <property type="evidence" value="ECO:0007669"/>
    <property type="project" value="UniProtKB-UniRule"/>
</dbReference>
<dbReference type="PANTHER" id="PTHR33516:SF2">
    <property type="entry name" value="LEXA REPRESSOR-RELATED"/>
    <property type="match status" value="1"/>
</dbReference>
<keyword evidence="8 12" id="KW-0238">DNA-binding</keyword>
<feature type="domain" description="LexA repressor DNA-binding" evidence="15">
    <location>
        <begin position="1"/>
        <end position="64"/>
    </location>
</feature>
<evidence type="ECO:0000256" key="10">
    <source>
        <dbReference type="ARBA" id="ARBA00023204"/>
    </source>
</evidence>
<feature type="active site" description="For autocatalytic cleavage activity" evidence="12">
    <location>
        <position position="139"/>
    </location>
</feature>
<keyword evidence="4 12" id="KW-0227">DNA damage</keyword>
<keyword evidence="17" id="KW-1185">Reference proteome</keyword>
<evidence type="ECO:0000313" key="17">
    <source>
        <dbReference type="Proteomes" id="UP000236724"/>
    </source>
</evidence>
<dbReference type="InterPro" id="IPR036388">
    <property type="entry name" value="WH-like_DNA-bd_sf"/>
</dbReference>
<dbReference type="EC" id="3.4.21.88" evidence="12"/>
<evidence type="ECO:0000256" key="4">
    <source>
        <dbReference type="ARBA" id="ARBA00022763"/>
    </source>
</evidence>
<dbReference type="Pfam" id="PF00717">
    <property type="entry name" value="Peptidase_S24"/>
    <property type="match status" value="1"/>
</dbReference>
<dbReference type="InterPro" id="IPR036390">
    <property type="entry name" value="WH_DNA-bd_sf"/>
</dbReference>
<dbReference type="GO" id="GO:0004252">
    <property type="term" value="F:serine-type endopeptidase activity"/>
    <property type="evidence" value="ECO:0007669"/>
    <property type="project" value="UniProtKB-UniRule"/>
</dbReference>
<comment type="function">
    <text evidence="12">Represses a number of genes involved in the response to DNA damage (SOS response), including recA and lexA. In the presence of single-stranded DNA, RecA interacts with LexA causing an autocatalytic cleavage which disrupts the DNA-binding part of LexA, leading to derepression of the SOS regulon and eventually DNA repair.</text>
</comment>
<dbReference type="GO" id="GO:0006281">
    <property type="term" value="P:DNA repair"/>
    <property type="evidence" value="ECO:0007669"/>
    <property type="project" value="UniProtKB-UniRule"/>
</dbReference>
<evidence type="ECO:0000256" key="12">
    <source>
        <dbReference type="HAMAP-Rule" id="MF_00015"/>
    </source>
</evidence>
<gene>
    <name evidence="12 16" type="primary">lexA</name>
    <name evidence="16" type="ORF">MBHS_02946</name>
</gene>
<dbReference type="Pfam" id="PF01726">
    <property type="entry name" value="LexA_DNA_bind"/>
    <property type="match status" value="1"/>
</dbReference>
<evidence type="ECO:0000256" key="13">
    <source>
        <dbReference type="RuleBase" id="RU003991"/>
    </source>
</evidence>
<evidence type="ECO:0000259" key="14">
    <source>
        <dbReference type="Pfam" id="PF00717"/>
    </source>
</evidence>
<dbReference type="InterPro" id="IPR039418">
    <property type="entry name" value="LexA-like"/>
</dbReference>
<keyword evidence="10 12" id="KW-0234">DNA repair</keyword>
<evidence type="ECO:0000313" key="16">
    <source>
        <dbReference type="EMBL" id="SEH07078.1"/>
    </source>
</evidence>
<keyword evidence="11 12" id="KW-0742">SOS response</keyword>
<dbReference type="InterPro" id="IPR036286">
    <property type="entry name" value="LexA/Signal_pep-like_sf"/>
</dbReference>
<keyword evidence="3 12" id="KW-0235">DNA replication</keyword>
<name>A0A1H6FAF9_9GAMM</name>
<keyword evidence="7 12" id="KW-0805">Transcription regulation</keyword>
<dbReference type="GO" id="GO:0006508">
    <property type="term" value="P:proteolysis"/>
    <property type="evidence" value="ECO:0007669"/>
    <property type="project" value="InterPro"/>
</dbReference>
<dbReference type="FunFam" id="2.10.109.10:FF:000001">
    <property type="entry name" value="LexA repressor"/>
    <property type="match status" value="1"/>
</dbReference>
<evidence type="ECO:0000256" key="1">
    <source>
        <dbReference type="ARBA" id="ARBA00007484"/>
    </source>
</evidence>
<dbReference type="RefSeq" id="WP_103920782.1">
    <property type="nucleotide sequence ID" value="NZ_FMSV02000514.1"/>
</dbReference>
<evidence type="ECO:0000256" key="5">
    <source>
        <dbReference type="ARBA" id="ARBA00022801"/>
    </source>
</evidence>
<keyword evidence="2 12" id="KW-0678">Repressor</keyword>
<dbReference type="InterPro" id="IPR006199">
    <property type="entry name" value="LexA_DNA-bd_dom"/>
</dbReference>
<proteinExistence type="inferred from homology"/>
<evidence type="ECO:0000259" key="15">
    <source>
        <dbReference type="Pfam" id="PF01726"/>
    </source>
</evidence>
<comment type="catalytic activity">
    <reaction evidence="12">
        <text>Hydrolysis of Ala-|-Gly bond in repressor LexA.</text>
        <dbReference type="EC" id="3.4.21.88"/>
    </reaction>
</comment>
<evidence type="ECO:0000256" key="2">
    <source>
        <dbReference type="ARBA" id="ARBA00022491"/>
    </source>
</evidence>
<keyword evidence="5 12" id="KW-0378">Hydrolase</keyword>
<sequence>MTSLTEKQIQVLVCIASAIRQGGPPTRKEIAQQLGFSSANAAQQHLRALERKAMLKLRSGKSRGISITQEGWNEIKKYLPPAEEFENQPVIMDEGLPVVGRVAAGKPILAQAHIEDHYRIPAEMFTPPADYLLRVQGDSMHDCGIYDGDLLAVKAYDGVPRKGQLVVARIEDEVTVKRFFRESENVPIVQLLPENSDPCYQPITVDLRYQQLNIEGLGVGIIRSGRNKPL</sequence>
<keyword evidence="6 12" id="KW-0068">Autocatalytic cleavage</keyword>
<dbReference type="Gene3D" id="1.10.10.10">
    <property type="entry name" value="Winged helix-like DNA-binding domain superfamily/Winged helix DNA-binding domain"/>
    <property type="match status" value="1"/>
</dbReference>
<dbReference type="PANTHER" id="PTHR33516">
    <property type="entry name" value="LEXA REPRESSOR"/>
    <property type="match status" value="1"/>
</dbReference>
<dbReference type="OrthoDB" id="9802364at2"/>
<dbReference type="InterPro" id="IPR006200">
    <property type="entry name" value="LexA"/>
</dbReference>
<dbReference type="NCBIfam" id="TIGR00498">
    <property type="entry name" value="lexA"/>
    <property type="match status" value="1"/>
</dbReference>
<feature type="domain" description="Peptidase S24/S26A/S26B/S26C" evidence="14">
    <location>
        <begin position="97"/>
        <end position="216"/>
    </location>
</feature>
<evidence type="ECO:0000256" key="3">
    <source>
        <dbReference type="ARBA" id="ARBA00022705"/>
    </source>
</evidence>
<dbReference type="GO" id="GO:0045892">
    <property type="term" value="P:negative regulation of DNA-templated transcription"/>
    <property type="evidence" value="ECO:0007669"/>
    <property type="project" value="UniProtKB-UniRule"/>
</dbReference>
<feature type="DNA-binding region" description="H-T-H motif" evidence="12">
    <location>
        <begin position="27"/>
        <end position="47"/>
    </location>
</feature>
<dbReference type="Proteomes" id="UP000236724">
    <property type="component" value="Unassembled WGS sequence"/>
</dbReference>
<comment type="subunit">
    <text evidence="12">Homodimer.</text>
</comment>
<protein>
    <recommendedName>
        <fullName evidence="12">LexA repressor</fullName>
        <ecNumber evidence="12">3.4.21.88</ecNumber>
    </recommendedName>
</protein>
<reference evidence="16 17" key="1">
    <citation type="submission" date="2016-10" db="EMBL/GenBank/DDBJ databases">
        <authorList>
            <person name="de Groot N.N."/>
        </authorList>
    </citation>
    <scope>NUCLEOTIDE SEQUENCE [LARGE SCALE GENOMIC DNA]</scope>
    <source>
        <strain evidence="16">MBHS1</strain>
    </source>
</reference>
<dbReference type="SUPFAM" id="SSF51306">
    <property type="entry name" value="LexA/Signal peptidase"/>
    <property type="match status" value="1"/>
</dbReference>
<evidence type="ECO:0000256" key="11">
    <source>
        <dbReference type="ARBA" id="ARBA00023236"/>
    </source>
</evidence>
<dbReference type="GO" id="GO:0003677">
    <property type="term" value="F:DNA binding"/>
    <property type="evidence" value="ECO:0007669"/>
    <property type="project" value="UniProtKB-UniRule"/>
</dbReference>
<feature type="site" description="Cleavage; by autolysis" evidence="12">
    <location>
        <begin position="104"/>
        <end position="105"/>
    </location>
</feature>
<comment type="similarity">
    <text evidence="1 12 13">Belongs to the peptidase S24 family.</text>
</comment>
<evidence type="ECO:0000256" key="7">
    <source>
        <dbReference type="ARBA" id="ARBA00023015"/>
    </source>
</evidence>
<dbReference type="InterPro" id="IPR050077">
    <property type="entry name" value="LexA_repressor"/>
</dbReference>
<dbReference type="EMBL" id="FMSV02000514">
    <property type="protein sequence ID" value="SEH07078.1"/>
    <property type="molecule type" value="Genomic_DNA"/>
</dbReference>
<dbReference type="CDD" id="cd06529">
    <property type="entry name" value="S24_LexA-like"/>
    <property type="match status" value="1"/>
</dbReference>
<evidence type="ECO:0000256" key="9">
    <source>
        <dbReference type="ARBA" id="ARBA00023163"/>
    </source>
</evidence>
<feature type="active site" description="For autocatalytic cleavage activity" evidence="12">
    <location>
        <position position="177"/>
    </location>
</feature>
<organism evidence="16 17">
    <name type="scientific">Candidatus Venteria ishoeyi</name>
    <dbReference type="NCBI Taxonomy" id="1899563"/>
    <lineage>
        <taxon>Bacteria</taxon>
        <taxon>Pseudomonadati</taxon>
        <taxon>Pseudomonadota</taxon>
        <taxon>Gammaproteobacteria</taxon>
        <taxon>Thiotrichales</taxon>
        <taxon>Thiotrichaceae</taxon>
        <taxon>Venteria</taxon>
    </lineage>
</organism>
<dbReference type="InterPro" id="IPR006197">
    <property type="entry name" value="Peptidase_S24_LexA"/>
</dbReference>
<dbReference type="Gene3D" id="2.10.109.10">
    <property type="entry name" value="Umud Fragment, subunit A"/>
    <property type="match status" value="1"/>
</dbReference>
<keyword evidence="9 12" id="KW-0804">Transcription</keyword>
<dbReference type="GO" id="GO:0006260">
    <property type="term" value="P:DNA replication"/>
    <property type="evidence" value="ECO:0007669"/>
    <property type="project" value="UniProtKB-UniRule"/>
</dbReference>
<dbReference type="PRINTS" id="PR00726">
    <property type="entry name" value="LEXASERPTASE"/>
</dbReference>
<accession>A0A1H6FAF9</accession>
<evidence type="ECO:0000256" key="8">
    <source>
        <dbReference type="ARBA" id="ARBA00023125"/>
    </source>
</evidence>
<dbReference type="SUPFAM" id="SSF46785">
    <property type="entry name" value="Winged helix' DNA-binding domain"/>
    <property type="match status" value="1"/>
</dbReference>
<dbReference type="HAMAP" id="MF_00015">
    <property type="entry name" value="LexA"/>
    <property type="match status" value="1"/>
</dbReference>
<dbReference type="AlphaFoldDB" id="A0A1H6FAF9"/>